<reference evidence="2 3" key="2">
    <citation type="journal article" date="2011" name="J. Bacteriol.">
        <title>Genomes of three methylotrophs from a single niche uncover genetic and metabolic divergence of Methylophilaceae.</title>
        <authorList>
            <person name="Lapidus A."/>
            <person name="Clum A."/>
            <person name="Labutti K."/>
            <person name="Kaluzhnaya M.G."/>
            <person name="Lim S."/>
            <person name="Beck D.A."/>
            <person name="Glavina Del Rio T."/>
            <person name="Nolan M."/>
            <person name="Mavromatis K."/>
            <person name="Huntemann M."/>
            <person name="Lucas S."/>
            <person name="Lidstrom M.E."/>
            <person name="Ivanova N."/>
            <person name="Chistoserdova L."/>
        </authorList>
    </citation>
    <scope>NUCLEOTIDE SEQUENCE [LARGE SCALE GENOMIC DNA]</scope>
    <source>
        <strain evidence="3">JLW8 / ATCC BAA-1282 / DSM 17540</strain>
    </source>
</reference>
<feature type="transmembrane region" description="Helical" evidence="1">
    <location>
        <begin position="12"/>
        <end position="32"/>
    </location>
</feature>
<dbReference type="RefSeq" id="WP_015832323.1">
    <property type="nucleotide sequence ID" value="NC_012968.1"/>
</dbReference>
<sequence>MEQLLTIMKDYTAIVVACVAASVSIVSLVWSTRLNEGRDRRKVLWERELNRFSELEDTAGRLVEDLLSFNIRTEQERSEALEKLHVLRGATGRFLRYPKIAAALREINHSAGWYIAKDMKHETKTEFEEARNDVSSSFSKLIVAIDETLKNASNRL</sequence>
<organism evidence="2 3">
    <name type="scientific">Methylotenera mobilis (strain JLW8 / ATCC BAA-1282 / DSM 17540)</name>
    <dbReference type="NCBI Taxonomy" id="583345"/>
    <lineage>
        <taxon>Bacteria</taxon>
        <taxon>Pseudomonadati</taxon>
        <taxon>Pseudomonadota</taxon>
        <taxon>Betaproteobacteria</taxon>
        <taxon>Nitrosomonadales</taxon>
        <taxon>Methylophilaceae</taxon>
        <taxon>Methylotenera</taxon>
    </lineage>
</organism>
<keyword evidence="3" id="KW-1185">Reference proteome</keyword>
<dbReference type="EMBL" id="CP001672">
    <property type="protein sequence ID" value="ACT48288.1"/>
    <property type="molecule type" value="Genomic_DNA"/>
</dbReference>
<dbReference type="OrthoDB" id="9931477at2"/>
<dbReference type="STRING" id="583345.Mmol_1382"/>
<dbReference type="Proteomes" id="UP000002742">
    <property type="component" value="Chromosome"/>
</dbReference>
<dbReference type="AlphaFoldDB" id="C6WWI9"/>
<keyword evidence="1" id="KW-1133">Transmembrane helix</keyword>
<dbReference type="HOGENOM" id="CLU_1684537_0_0_4"/>
<gene>
    <name evidence="2" type="ordered locus">Mmol_1382</name>
</gene>
<evidence type="ECO:0000313" key="3">
    <source>
        <dbReference type="Proteomes" id="UP000002742"/>
    </source>
</evidence>
<keyword evidence="1" id="KW-0812">Transmembrane</keyword>
<dbReference type="KEGG" id="mmb:Mmol_1382"/>
<accession>C6WWI9</accession>
<evidence type="ECO:0000313" key="2">
    <source>
        <dbReference type="EMBL" id="ACT48288.1"/>
    </source>
</evidence>
<evidence type="ECO:0000256" key="1">
    <source>
        <dbReference type="SAM" id="Phobius"/>
    </source>
</evidence>
<name>C6WWI9_METML</name>
<proteinExistence type="predicted"/>
<reference evidence="3" key="1">
    <citation type="submission" date="2009-07" db="EMBL/GenBank/DDBJ databases">
        <title>Complete sequence of Methylotenera mobilis JLW8.</title>
        <authorList>
            <consortium name="US DOE Joint Genome Institute"/>
            <person name="Lucas S."/>
            <person name="Copeland A."/>
            <person name="Lapidus A."/>
            <person name="Glavina del Rio T."/>
            <person name="Tice H."/>
            <person name="Bruce D."/>
            <person name="Goodwin L."/>
            <person name="Pitluck S."/>
            <person name="LaButti K.M."/>
            <person name="Clum A."/>
            <person name="Larimer F."/>
            <person name="Land M."/>
            <person name="Hauser L."/>
            <person name="Kyrpides N."/>
            <person name="Mikhailova N."/>
            <person name="Kayluzhnaya M."/>
            <person name="Chistoserdova L."/>
        </authorList>
    </citation>
    <scope>NUCLEOTIDE SEQUENCE [LARGE SCALE GENOMIC DNA]</scope>
    <source>
        <strain evidence="3">JLW8 / ATCC BAA-1282 / DSM 17540</strain>
    </source>
</reference>
<protein>
    <submittedName>
        <fullName evidence="2">Uncharacterized protein</fullName>
    </submittedName>
</protein>
<keyword evidence="1" id="KW-0472">Membrane</keyword>